<proteinExistence type="predicted"/>
<dbReference type="PANTHER" id="PTHR46535:SF1">
    <property type="entry name" value="NEDD4-BINDING PROTEIN 2"/>
    <property type="match status" value="1"/>
</dbReference>
<dbReference type="InterPro" id="IPR052772">
    <property type="entry name" value="Endo/PolyKinase_Domain-Protein"/>
</dbReference>
<organism evidence="3 4">
    <name type="scientific">Mycena chlorophos</name>
    <name type="common">Agaric fungus</name>
    <name type="synonym">Agaricus chlorophos</name>
    <dbReference type="NCBI Taxonomy" id="658473"/>
    <lineage>
        <taxon>Eukaryota</taxon>
        <taxon>Fungi</taxon>
        <taxon>Dikarya</taxon>
        <taxon>Basidiomycota</taxon>
        <taxon>Agaricomycotina</taxon>
        <taxon>Agaricomycetes</taxon>
        <taxon>Agaricomycetidae</taxon>
        <taxon>Agaricales</taxon>
        <taxon>Marasmiineae</taxon>
        <taxon>Mycenaceae</taxon>
        <taxon>Mycena</taxon>
    </lineage>
</organism>
<dbReference type="InterPro" id="IPR013899">
    <property type="entry name" value="DUF1771"/>
</dbReference>
<keyword evidence="4" id="KW-1185">Reference proteome</keyword>
<dbReference type="InterPro" id="IPR036063">
    <property type="entry name" value="Smr_dom_sf"/>
</dbReference>
<dbReference type="PROSITE" id="PS50828">
    <property type="entry name" value="SMR"/>
    <property type="match status" value="1"/>
</dbReference>
<feature type="compositionally biased region" description="Polar residues" evidence="1">
    <location>
        <begin position="363"/>
        <end position="375"/>
    </location>
</feature>
<protein>
    <recommendedName>
        <fullName evidence="2">Smr domain-containing protein</fullName>
    </recommendedName>
</protein>
<reference evidence="3" key="1">
    <citation type="submission" date="2014-09" db="EMBL/GenBank/DDBJ databases">
        <title>Genome sequence of the luminous mushroom Mycena chlorophos for searching fungal bioluminescence genes.</title>
        <authorList>
            <person name="Tanaka Y."/>
            <person name="Kasuga D."/>
            <person name="Oba Y."/>
            <person name="Hase S."/>
            <person name="Sato K."/>
            <person name="Oba Y."/>
            <person name="Sakakibara Y."/>
        </authorList>
    </citation>
    <scope>NUCLEOTIDE SEQUENCE</scope>
</reference>
<feature type="region of interest" description="Disordered" evidence="1">
    <location>
        <begin position="143"/>
        <end position="198"/>
    </location>
</feature>
<feature type="compositionally biased region" description="Pro residues" evidence="1">
    <location>
        <begin position="344"/>
        <end position="354"/>
    </location>
</feature>
<evidence type="ECO:0000256" key="1">
    <source>
        <dbReference type="SAM" id="MobiDB-lite"/>
    </source>
</evidence>
<evidence type="ECO:0000313" key="4">
    <source>
        <dbReference type="Proteomes" id="UP000815677"/>
    </source>
</evidence>
<dbReference type="Pfam" id="PF01713">
    <property type="entry name" value="Smr"/>
    <property type="match status" value="1"/>
</dbReference>
<dbReference type="SMART" id="SM01162">
    <property type="entry name" value="DUF1771"/>
    <property type="match status" value="1"/>
</dbReference>
<dbReference type="InterPro" id="IPR002625">
    <property type="entry name" value="Smr_dom"/>
</dbReference>
<gene>
    <name evidence="3" type="ORF">MCHLO_15682</name>
</gene>
<feature type="compositionally biased region" description="Polar residues" evidence="1">
    <location>
        <begin position="175"/>
        <end position="186"/>
    </location>
</feature>
<feature type="domain" description="Smr" evidence="2">
    <location>
        <begin position="509"/>
        <end position="570"/>
    </location>
</feature>
<dbReference type="PANTHER" id="PTHR46535">
    <property type="entry name" value="NEDD4-BINDING PROTEIN 2"/>
    <property type="match status" value="1"/>
</dbReference>
<accession>A0ABQ0M7W7</accession>
<dbReference type="SUPFAM" id="SSF160443">
    <property type="entry name" value="SMR domain-like"/>
    <property type="match status" value="1"/>
</dbReference>
<dbReference type="Gene3D" id="3.30.1370.110">
    <property type="match status" value="1"/>
</dbReference>
<dbReference type="Proteomes" id="UP000815677">
    <property type="component" value="Unassembled WGS sequence"/>
</dbReference>
<dbReference type="SMART" id="SM00463">
    <property type="entry name" value="SMR"/>
    <property type="match status" value="1"/>
</dbReference>
<sequence length="594" mass="65588">MEQTAFETFQKEFCPPLDSSLLAAMLADIDPTPAALADLRKSLLLLAEQADSEAAQYAALDDLEFDFSASSDTSLRDFCTTTTTTTSSADSTSFNSPLGFLMATMPHIPELRLRQALADPNAEELDMWEIVERLLSEETANEMRERDLDESEMVPPAAEPKKARKRKGANKGTKITLSDVRQQQHARPTKAARTDDADPWARLTSISTHVAQFLPPHQPAFFQSYFHSPQHASTPYNALCAALTALSSPTKEGEHTATLFNLLDLLLPSYDELDEDGRTRLFGDIELALAAAHGRGEDAFELVKVLRDLDFDAAEGHYEMGVYHSPVTQVKFSQKLRTSALPDGPAPTPPPPPKLARAATAPIASTSGNKPSPYQWQAVHPRRRIMQKDAPYPHAMHIPTYKADVNGHKVRPRAGGNADGKGGKGDVGELGGYQCRVGEAVRKRDELLREAARMWQRGKGNKKGRGGEVALYFAERAREYQEIARREALDGARELVQSKRYSSRHHDTVDLHGLTTAEAIIIVNEILGEKIWTPDKPLKIITGRGSHSAGNISVLKPAVRKSLEENGWIVGQWDAGLTVRGKMWGMRYGRQTNR</sequence>
<name>A0ABQ0M7W7_MYCCL</name>
<evidence type="ECO:0000313" key="3">
    <source>
        <dbReference type="EMBL" id="GAT59388.1"/>
    </source>
</evidence>
<feature type="region of interest" description="Disordered" evidence="1">
    <location>
        <begin position="336"/>
        <end position="375"/>
    </location>
</feature>
<evidence type="ECO:0000259" key="2">
    <source>
        <dbReference type="PROSITE" id="PS50828"/>
    </source>
</evidence>
<dbReference type="EMBL" id="DF849863">
    <property type="protein sequence ID" value="GAT59388.1"/>
    <property type="molecule type" value="Genomic_DNA"/>
</dbReference>